<accession>A0A7S8MYS6</accession>
<name>A0A7S8MYS6_9MICO</name>
<feature type="transmembrane region" description="Helical" evidence="13">
    <location>
        <begin position="519"/>
        <end position="542"/>
    </location>
</feature>
<feature type="transmembrane region" description="Helical" evidence="13">
    <location>
        <begin position="350"/>
        <end position="379"/>
    </location>
</feature>
<feature type="region of interest" description="Disordered" evidence="12">
    <location>
        <begin position="650"/>
        <end position="672"/>
    </location>
</feature>
<keyword evidence="6" id="KW-0808">Transferase</keyword>
<dbReference type="EMBL" id="CP064760">
    <property type="protein sequence ID" value="QPE05393.1"/>
    <property type="molecule type" value="Genomic_DNA"/>
</dbReference>
<keyword evidence="3" id="KW-1003">Cell membrane</keyword>
<reference evidence="17 18" key="1">
    <citation type="submission" date="2020-11" db="EMBL/GenBank/DDBJ databases">
        <title>Amino acid is mineralized and recycled by bacteria in oceanic microbiome.</title>
        <authorList>
            <person name="Zheng L.Y."/>
        </authorList>
    </citation>
    <scope>NUCLEOTIDE SEQUENCE [LARGE SCALE GENOMIC DNA]</scope>
    <source>
        <strain evidence="17 18">A32-1</strain>
    </source>
</reference>
<evidence type="ECO:0000256" key="2">
    <source>
        <dbReference type="ARBA" id="ARBA00022448"/>
    </source>
</evidence>
<proteinExistence type="predicted"/>
<evidence type="ECO:0000256" key="6">
    <source>
        <dbReference type="ARBA" id="ARBA00022679"/>
    </source>
</evidence>
<evidence type="ECO:0000256" key="8">
    <source>
        <dbReference type="ARBA" id="ARBA00022692"/>
    </source>
</evidence>
<dbReference type="GO" id="GO:0009401">
    <property type="term" value="P:phosphoenolpyruvate-dependent sugar phosphotransferase system"/>
    <property type="evidence" value="ECO:0007669"/>
    <property type="project" value="UniProtKB-KW"/>
</dbReference>
<dbReference type="Gene3D" id="3.40.930.10">
    <property type="entry name" value="Mannitol-specific EII, Chain A"/>
    <property type="match status" value="1"/>
</dbReference>
<dbReference type="PROSITE" id="PS51094">
    <property type="entry name" value="PTS_EIIA_TYPE_2"/>
    <property type="match status" value="1"/>
</dbReference>
<evidence type="ECO:0000256" key="4">
    <source>
        <dbReference type="ARBA" id="ARBA00022553"/>
    </source>
</evidence>
<dbReference type="PANTHER" id="PTHR30505:SF0">
    <property type="entry name" value="FRUCTOSE-LIKE PTS SYSTEM EIIBC COMPONENT-RELATED"/>
    <property type="match status" value="1"/>
</dbReference>
<evidence type="ECO:0000256" key="3">
    <source>
        <dbReference type="ARBA" id="ARBA00022475"/>
    </source>
</evidence>
<feature type="domain" description="PTS EIIC type-2" evidence="16">
    <location>
        <begin position="293"/>
        <end position="649"/>
    </location>
</feature>
<evidence type="ECO:0000259" key="14">
    <source>
        <dbReference type="PROSITE" id="PS51094"/>
    </source>
</evidence>
<feature type="transmembrane region" description="Helical" evidence="13">
    <location>
        <begin position="610"/>
        <end position="639"/>
    </location>
</feature>
<evidence type="ECO:0000256" key="12">
    <source>
        <dbReference type="SAM" id="MobiDB-lite"/>
    </source>
</evidence>
<dbReference type="InterPro" id="IPR006327">
    <property type="entry name" value="PTS_IIC_fruc"/>
</dbReference>
<evidence type="ECO:0000256" key="1">
    <source>
        <dbReference type="ARBA" id="ARBA00004429"/>
    </source>
</evidence>
<keyword evidence="9" id="KW-0418">Kinase</keyword>
<dbReference type="InterPro" id="IPR003501">
    <property type="entry name" value="PTS_EIIB_2/3"/>
</dbReference>
<gene>
    <name evidence="17" type="ORF">IT882_04890</name>
</gene>
<dbReference type="CDD" id="cd05569">
    <property type="entry name" value="PTS_IIB_fructose"/>
    <property type="match status" value="1"/>
</dbReference>
<keyword evidence="11 13" id="KW-0472">Membrane</keyword>
<keyword evidence="8 13" id="KW-0812">Transmembrane</keyword>
<dbReference type="Pfam" id="PF02302">
    <property type="entry name" value="PTS_IIB"/>
    <property type="match status" value="1"/>
</dbReference>
<dbReference type="AlphaFoldDB" id="A0A7S8MYS6"/>
<evidence type="ECO:0000259" key="16">
    <source>
        <dbReference type="PROSITE" id="PS51104"/>
    </source>
</evidence>
<dbReference type="Proteomes" id="UP000594480">
    <property type="component" value="Chromosome"/>
</dbReference>
<dbReference type="GO" id="GO:0022877">
    <property type="term" value="F:protein-N(PI)-phosphohistidine-fructose phosphotransferase system transporter activity"/>
    <property type="evidence" value="ECO:0007669"/>
    <property type="project" value="InterPro"/>
</dbReference>
<dbReference type="InterPro" id="IPR013011">
    <property type="entry name" value="PTS_EIIB_2"/>
</dbReference>
<dbReference type="InterPro" id="IPR013014">
    <property type="entry name" value="PTS_EIIC_2"/>
</dbReference>
<feature type="domain" description="PTS EIIA type-2" evidence="14">
    <location>
        <begin position="2"/>
        <end position="145"/>
    </location>
</feature>
<evidence type="ECO:0000256" key="5">
    <source>
        <dbReference type="ARBA" id="ARBA00022597"/>
    </source>
</evidence>
<evidence type="ECO:0000256" key="11">
    <source>
        <dbReference type="ARBA" id="ARBA00023136"/>
    </source>
</evidence>
<comment type="subcellular location">
    <subcellularLocation>
        <location evidence="1">Cell inner membrane</location>
        <topology evidence="1">Multi-pass membrane protein</topology>
    </subcellularLocation>
</comment>
<dbReference type="GO" id="GO:0090563">
    <property type="term" value="F:protein-phosphocysteine-sugar phosphotransferase activity"/>
    <property type="evidence" value="ECO:0007669"/>
    <property type="project" value="TreeGrafter"/>
</dbReference>
<dbReference type="Gene3D" id="3.40.50.2300">
    <property type="match status" value="1"/>
</dbReference>
<dbReference type="CDD" id="cd00211">
    <property type="entry name" value="PTS_IIA_fru"/>
    <property type="match status" value="1"/>
</dbReference>
<dbReference type="GO" id="GO:0005351">
    <property type="term" value="F:carbohydrate:proton symporter activity"/>
    <property type="evidence" value="ECO:0007669"/>
    <property type="project" value="InterPro"/>
</dbReference>
<feature type="transmembrane region" description="Helical" evidence="13">
    <location>
        <begin position="580"/>
        <end position="598"/>
    </location>
</feature>
<evidence type="ECO:0000313" key="18">
    <source>
        <dbReference type="Proteomes" id="UP000594480"/>
    </source>
</evidence>
<dbReference type="RefSeq" id="WP_195693410.1">
    <property type="nucleotide sequence ID" value="NZ_CP064760.1"/>
</dbReference>
<keyword evidence="2" id="KW-0813">Transport</keyword>
<keyword evidence="10 13" id="KW-1133">Transmembrane helix</keyword>
<feature type="transmembrane region" description="Helical" evidence="13">
    <location>
        <begin position="296"/>
        <end position="320"/>
    </location>
</feature>
<evidence type="ECO:0000256" key="10">
    <source>
        <dbReference type="ARBA" id="ARBA00022989"/>
    </source>
</evidence>
<keyword evidence="18" id="KW-1185">Reference proteome</keyword>
<evidence type="ECO:0000256" key="7">
    <source>
        <dbReference type="ARBA" id="ARBA00022683"/>
    </source>
</evidence>
<protein>
    <submittedName>
        <fullName evidence="17">PTS sugar transporter subunit IIA</fullName>
    </submittedName>
</protein>
<dbReference type="NCBIfam" id="TIGR00829">
    <property type="entry name" value="FRU"/>
    <property type="match status" value="1"/>
</dbReference>
<organism evidence="17 18">
    <name type="scientific">Microbacterium schleiferi</name>
    <dbReference type="NCBI Taxonomy" id="69362"/>
    <lineage>
        <taxon>Bacteria</taxon>
        <taxon>Bacillati</taxon>
        <taxon>Actinomycetota</taxon>
        <taxon>Actinomycetes</taxon>
        <taxon>Micrococcales</taxon>
        <taxon>Microbacteriaceae</taxon>
        <taxon>Microbacterium</taxon>
    </lineage>
</organism>
<dbReference type="InterPro" id="IPR016152">
    <property type="entry name" value="PTrfase/Anion_transptr"/>
</dbReference>
<keyword evidence="4" id="KW-0597">Phosphoprotein</keyword>
<keyword evidence="5 17" id="KW-0762">Sugar transport</keyword>
<dbReference type="InterPro" id="IPR050864">
    <property type="entry name" value="Bacterial_PTS_Sugar_Transport"/>
</dbReference>
<dbReference type="InterPro" id="IPR036095">
    <property type="entry name" value="PTS_EIIB-like_sf"/>
</dbReference>
<dbReference type="GO" id="GO:0005886">
    <property type="term" value="C:plasma membrane"/>
    <property type="evidence" value="ECO:0007669"/>
    <property type="project" value="UniProtKB-SubCell"/>
</dbReference>
<dbReference type="InterPro" id="IPR002178">
    <property type="entry name" value="PTS_EIIA_type-2_dom"/>
</dbReference>
<dbReference type="Pfam" id="PF00359">
    <property type="entry name" value="PTS_EIIA_2"/>
    <property type="match status" value="1"/>
</dbReference>
<sequence length="672" mass="67857">MSIITTELVALDVALGATSSDVIDALSTIVACAGRTSDARALATDAHAREAQTSTGMPGGIAIPHCRTAAVTEPTLAFARLSDPVDFGDDDPSDLVFFIAAPIGADTDHLAILSTIARALVRDEFVASLRAATSAPEVVALIDEAIAPAPAASPAASAPAPAADQRLLVAVTACPTGIAHTYMAADALVAEAKKRGVRLEVETQGSSGSTALDPAVIAAADAVIFAVDVDVRDRARFAGKPVVQGPVKRGVEAPGQMIDEALAAAADPSATRISGAPTTETTDTASEHVGRKLQRWLLTGVSYMIPFVAGGGLLIALSFWLGGYDINATAGDIVASSSLWNLPDGGLQTYIGAVAFVIGAASMGFLVPALAGFIAYAMADRPGIAPGFVVGTIAVMMDAGFLGGIVGGLLAGLVAGSLARIPAPRWLRGLMPVVIIPLLASIAASGAMILFLGGPIAWLMTTLTDWLNSLTGVGIVLLGVILGLMMCFDLGGPVNKVAYSFAVAGLGAASVANQVPLEIMAAVMASGMVPPLGLALASTLLARKQFTPVERENGVAAWLLGASFISEGAIPFAAADPLRVIPASMLGGAVTGALSMAFGVTSQAPHGGFFVLFAIGNILWFVLSIAIGTVITALAVIAFKRIGRRPSPETVEAAGAADDTEASGVLASGARA</sequence>
<dbReference type="InterPro" id="IPR003353">
    <property type="entry name" value="PTS_IIB_fruc"/>
</dbReference>
<dbReference type="GO" id="GO:0016301">
    <property type="term" value="F:kinase activity"/>
    <property type="evidence" value="ECO:0007669"/>
    <property type="project" value="UniProtKB-KW"/>
</dbReference>
<dbReference type="KEGG" id="msf:IT882_04890"/>
<feature type="transmembrane region" description="Helical" evidence="13">
    <location>
        <begin position="399"/>
        <end position="421"/>
    </location>
</feature>
<feature type="transmembrane region" description="Helical" evidence="13">
    <location>
        <begin position="466"/>
        <end position="485"/>
    </location>
</feature>
<dbReference type="SUPFAM" id="SSF55804">
    <property type="entry name" value="Phoshotransferase/anion transport protein"/>
    <property type="match status" value="1"/>
</dbReference>
<feature type="transmembrane region" description="Helical" evidence="13">
    <location>
        <begin position="433"/>
        <end position="460"/>
    </location>
</feature>
<evidence type="ECO:0000256" key="9">
    <source>
        <dbReference type="ARBA" id="ARBA00022777"/>
    </source>
</evidence>
<evidence type="ECO:0000256" key="13">
    <source>
        <dbReference type="SAM" id="Phobius"/>
    </source>
</evidence>
<dbReference type="PROSITE" id="PS51104">
    <property type="entry name" value="PTS_EIIC_TYPE_2"/>
    <property type="match status" value="1"/>
</dbReference>
<feature type="domain" description="PTS EIIB type-2" evidence="15">
    <location>
        <begin position="168"/>
        <end position="263"/>
    </location>
</feature>
<dbReference type="SUPFAM" id="SSF52794">
    <property type="entry name" value="PTS system IIB component-like"/>
    <property type="match status" value="1"/>
</dbReference>
<dbReference type="PANTHER" id="PTHR30505">
    <property type="entry name" value="FRUCTOSE-LIKE PERMEASE"/>
    <property type="match status" value="1"/>
</dbReference>
<dbReference type="NCBIfam" id="TIGR01427">
    <property type="entry name" value="PTS_IIC_fructo"/>
    <property type="match status" value="1"/>
</dbReference>
<evidence type="ECO:0000313" key="17">
    <source>
        <dbReference type="EMBL" id="QPE05393.1"/>
    </source>
</evidence>
<dbReference type="PROSITE" id="PS51099">
    <property type="entry name" value="PTS_EIIB_TYPE_2"/>
    <property type="match status" value="1"/>
</dbReference>
<feature type="transmembrane region" description="Helical" evidence="13">
    <location>
        <begin position="554"/>
        <end position="574"/>
    </location>
</feature>
<keyword evidence="7" id="KW-0598">Phosphotransferase system</keyword>
<evidence type="ECO:0000259" key="15">
    <source>
        <dbReference type="PROSITE" id="PS51099"/>
    </source>
</evidence>